<feature type="binding site" evidence="7">
    <location>
        <position position="245"/>
    </location>
    <ligand>
        <name>Zn(2+)</name>
        <dbReference type="ChEBI" id="CHEBI:29105"/>
        <note>catalytic</note>
    </ligand>
</feature>
<evidence type="ECO:0000256" key="3">
    <source>
        <dbReference type="ARBA" id="ARBA00022801"/>
    </source>
</evidence>
<dbReference type="EMBL" id="BMXF01000002">
    <property type="protein sequence ID" value="GHB67531.1"/>
    <property type="molecule type" value="Genomic_DNA"/>
</dbReference>
<dbReference type="RefSeq" id="WP_189564409.1">
    <property type="nucleotide sequence ID" value="NZ_BMXF01000002.1"/>
</dbReference>
<dbReference type="AlphaFoldDB" id="A0A8J3D3N9"/>
<dbReference type="GO" id="GO:0046872">
    <property type="term" value="F:metal ion binding"/>
    <property type="evidence" value="ECO:0007669"/>
    <property type="project" value="UniProtKB-KW"/>
</dbReference>
<organism evidence="9 10">
    <name type="scientific">Persicitalea jodogahamensis</name>
    <dbReference type="NCBI Taxonomy" id="402147"/>
    <lineage>
        <taxon>Bacteria</taxon>
        <taxon>Pseudomonadati</taxon>
        <taxon>Bacteroidota</taxon>
        <taxon>Cytophagia</taxon>
        <taxon>Cytophagales</taxon>
        <taxon>Spirosomataceae</taxon>
        <taxon>Persicitalea</taxon>
    </lineage>
</organism>
<comment type="caution">
    <text evidence="9">The sequence shown here is derived from an EMBL/GenBank/DDBJ whole genome shotgun (WGS) entry which is preliminary data.</text>
</comment>
<evidence type="ECO:0000256" key="2">
    <source>
        <dbReference type="ARBA" id="ARBA00022692"/>
    </source>
</evidence>
<comment type="cofactor">
    <cofactor evidence="7">
        <name>Zn(2+)</name>
        <dbReference type="ChEBI" id="CHEBI:29105"/>
    </cofactor>
</comment>
<dbReference type="Proteomes" id="UP000598271">
    <property type="component" value="Unassembled WGS sequence"/>
</dbReference>
<keyword evidence="5 8" id="KW-0472">Membrane</keyword>
<keyword evidence="2 8" id="KW-0812">Transmembrane</keyword>
<keyword evidence="7" id="KW-0862">Zinc</keyword>
<evidence type="ECO:0000256" key="8">
    <source>
        <dbReference type="SAM" id="Phobius"/>
    </source>
</evidence>
<evidence type="ECO:0000256" key="1">
    <source>
        <dbReference type="ARBA" id="ARBA00004141"/>
    </source>
</evidence>
<feature type="transmembrane region" description="Helical" evidence="8">
    <location>
        <begin position="184"/>
        <end position="202"/>
    </location>
</feature>
<evidence type="ECO:0000313" key="10">
    <source>
        <dbReference type="Proteomes" id="UP000598271"/>
    </source>
</evidence>
<feature type="binding site" evidence="7">
    <location>
        <position position="249"/>
    </location>
    <ligand>
        <name>Zn(2+)</name>
        <dbReference type="ChEBI" id="CHEBI:29105"/>
        <note>catalytic</note>
    </ligand>
</feature>
<keyword evidence="4 8" id="KW-1133">Transmembrane helix</keyword>
<feature type="transmembrane region" description="Helical" evidence="8">
    <location>
        <begin position="61"/>
        <end position="79"/>
    </location>
</feature>
<evidence type="ECO:0008006" key="11">
    <source>
        <dbReference type="Google" id="ProtNLM"/>
    </source>
</evidence>
<comment type="subcellular location">
    <subcellularLocation>
        <location evidence="1">Membrane</location>
        <topology evidence="1">Multi-pass membrane protein</topology>
    </subcellularLocation>
</comment>
<keyword evidence="6" id="KW-0106">Calcium</keyword>
<name>A0A8J3D3N9_9BACT</name>
<feature type="binding site" evidence="6">
    <location>
        <position position="47"/>
    </location>
    <ligand>
        <name>Ca(2+)</name>
        <dbReference type="ChEBI" id="CHEBI:29108"/>
    </ligand>
</feature>
<keyword evidence="3" id="KW-0378">Hydrolase</keyword>
<sequence length="271" mass="30863">MKKALIQASAYTATLLLVYFLLDTFLDGSVWDGMVLSKSALTGEYCEYNEVQRFFHQHINTYSNLAYFFVGTFICALAWQDNMNQSDTTLNWLQKFPMLSFLMGGSFIYLSLGSSFFHASLTWAGQHVDMNGTYSISISLLFIAVYHVFHEISWSATVKKATIVAALLVIVSFYEIHLLVSSGILLPVMILLIWIFTAINYFQFRKERSIILAFLGLALIVIALQIRILDVQKVDCDPHSVFQGHAFWHVLTALSSFCSYAFFRFTSKNPR</sequence>
<evidence type="ECO:0000256" key="7">
    <source>
        <dbReference type="PIRSR" id="PIRSR608901-2"/>
    </source>
</evidence>
<evidence type="ECO:0000256" key="5">
    <source>
        <dbReference type="ARBA" id="ARBA00023136"/>
    </source>
</evidence>
<dbReference type="GO" id="GO:0006672">
    <property type="term" value="P:ceramide metabolic process"/>
    <property type="evidence" value="ECO:0007669"/>
    <property type="project" value="InterPro"/>
</dbReference>
<dbReference type="GO" id="GO:0016020">
    <property type="term" value="C:membrane"/>
    <property type="evidence" value="ECO:0007669"/>
    <property type="project" value="UniProtKB-SubCell"/>
</dbReference>
<dbReference type="GO" id="GO:0016811">
    <property type="term" value="F:hydrolase activity, acting on carbon-nitrogen (but not peptide) bonds, in linear amides"/>
    <property type="evidence" value="ECO:0007669"/>
    <property type="project" value="InterPro"/>
</dbReference>
<feature type="binding site" evidence="7">
    <location>
        <position position="118"/>
    </location>
    <ligand>
        <name>Zn(2+)</name>
        <dbReference type="ChEBI" id="CHEBI:29105"/>
        <note>catalytic</note>
    </ligand>
</feature>
<feature type="transmembrane region" description="Helical" evidence="8">
    <location>
        <begin position="246"/>
        <end position="263"/>
    </location>
</feature>
<evidence type="ECO:0000313" key="9">
    <source>
        <dbReference type="EMBL" id="GHB67531.1"/>
    </source>
</evidence>
<keyword evidence="6" id="KW-0479">Metal-binding</keyword>
<dbReference type="InterPro" id="IPR008901">
    <property type="entry name" value="ACER"/>
</dbReference>
<feature type="transmembrane region" description="Helical" evidence="8">
    <location>
        <begin position="209"/>
        <end position="226"/>
    </location>
</feature>
<feature type="transmembrane region" description="Helical" evidence="8">
    <location>
        <begin position="132"/>
        <end position="149"/>
    </location>
</feature>
<feature type="transmembrane region" description="Helical" evidence="8">
    <location>
        <begin position="99"/>
        <end position="120"/>
    </location>
</feature>
<gene>
    <name evidence="9" type="ORF">GCM10007390_21050</name>
</gene>
<protein>
    <recommendedName>
        <fullName evidence="11">Ceramidase</fullName>
    </recommendedName>
</protein>
<reference evidence="9 10" key="1">
    <citation type="journal article" date="2014" name="Int. J. Syst. Evol. Microbiol.">
        <title>Complete genome sequence of Corynebacterium casei LMG S-19264T (=DSM 44701T), isolated from a smear-ripened cheese.</title>
        <authorList>
            <consortium name="US DOE Joint Genome Institute (JGI-PGF)"/>
            <person name="Walter F."/>
            <person name="Albersmeier A."/>
            <person name="Kalinowski J."/>
            <person name="Ruckert C."/>
        </authorList>
    </citation>
    <scope>NUCLEOTIDE SEQUENCE [LARGE SCALE GENOMIC DNA]</scope>
    <source>
        <strain evidence="9 10">KCTC 12866</strain>
    </source>
</reference>
<evidence type="ECO:0000256" key="6">
    <source>
        <dbReference type="PIRSR" id="PIRSR608901-1"/>
    </source>
</evidence>
<dbReference type="Pfam" id="PF05875">
    <property type="entry name" value="Ceramidase"/>
    <property type="match status" value="1"/>
</dbReference>
<proteinExistence type="predicted"/>
<feature type="transmembrane region" description="Helical" evidence="8">
    <location>
        <begin position="161"/>
        <end position="178"/>
    </location>
</feature>
<feature type="binding site" evidence="6">
    <location>
        <position position="49"/>
    </location>
    <ligand>
        <name>Ca(2+)</name>
        <dbReference type="ChEBI" id="CHEBI:29108"/>
    </ligand>
</feature>
<keyword evidence="10" id="KW-1185">Reference proteome</keyword>
<evidence type="ECO:0000256" key="4">
    <source>
        <dbReference type="ARBA" id="ARBA00022989"/>
    </source>
</evidence>
<accession>A0A8J3D3N9</accession>